<evidence type="ECO:0000256" key="3">
    <source>
        <dbReference type="ARBA" id="ARBA00022475"/>
    </source>
</evidence>
<comment type="subcellular location">
    <subcellularLocation>
        <location evidence="1">Cell membrane</location>
        <topology evidence="1">Multi-pass membrane protein</topology>
    </subcellularLocation>
</comment>
<evidence type="ECO:0000256" key="7">
    <source>
        <dbReference type="SAM" id="Phobius"/>
    </source>
</evidence>
<feature type="transmembrane region" description="Helical" evidence="7">
    <location>
        <begin position="357"/>
        <end position="378"/>
    </location>
</feature>
<accession>A0ABT8KX13</accession>
<dbReference type="RefSeq" id="WP_346754721.1">
    <property type="nucleotide sequence ID" value="NZ_JAUJEA010000012.1"/>
</dbReference>
<keyword evidence="2" id="KW-0813">Transport</keyword>
<evidence type="ECO:0000313" key="9">
    <source>
        <dbReference type="Proteomes" id="UP001172082"/>
    </source>
</evidence>
<dbReference type="EMBL" id="JAUJEA010000012">
    <property type="protein sequence ID" value="MDN5204698.1"/>
    <property type="molecule type" value="Genomic_DNA"/>
</dbReference>
<dbReference type="InterPro" id="IPR052031">
    <property type="entry name" value="Membrane_Transporter-Flippase"/>
</dbReference>
<feature type="transmembrane region" description="Helical" evidence="7">
    <location>
        <begin position="196"/>
        <end position="217"/>
    </location>
</feature>
<comment type="caution">
    <text evidence="8">The sequence shown here is derived from an EMBL/GenBank/DDBJ whole genome shotgun (WGS) entry which is preliminary data.</text>
</comment>
<dbReference type="InterPro" id="IPR002528">
    <property type="entry name" value="MATE_fam"/>
</dbReference>
<evidence type="ECO:0000313" key="8">
    <source>
        <dbReference type="EMBL" id="MDN5204698.1"/>
    </source>
</evidence>
<keyword evidence="9" id="KW-1185">Reference proteome</keyword>
<feature type="transmembrane region" description="Helical" evidence="7">
    <location>
        <begin position="92"/>
        <end position="113"/>
    </location>
</feature>
<feature type="transmembrane region" description="Helical" evidence="7">
    <location>
        <begin position="238"/>
        <end position="263"/>
    </location>
</feature>
<feature type="transmembrane region" description="Helical" evidence="7">
    <location>
        <begin position="414"/>
        <end position="431"/>
    </location>
</feature>
<feature type="transmembrane region" description="Helical" evidence="7">
    <location>
        <begin position="12"/>
        <end position="34"/>
    </location>
</feature>
<reference evidence="8" key="1">
    <citation type="submission" date="2023-06" db="EMBL/GenBank/DDBJ databases">
        <title>Genomic of Parafulvivirga corallium.</title>
        <authorList>
            <person name="Wang G."/>
        </authorList>
    </citation>
    <scope>NUCLEOTIDE SEQUENCE</scope>
    <source>
        <strain evidence="8">BMA10</strain>
    </source>
</reference>
<proteinExistence type="predicted"/>
<dbReference type="PANTHER" id="PTHR43549:SF3">
    <property type="entry name" value="MULTIDRUG RESISTANCE PROTEIN YPNP-RELATED"/>
    <property type="match status" value="1"/>
</dbReference>
<feature type="transmembrane region" description="Helical" evidence="7">
    <location>
        <begin position="317"/>
        <end position="337"/>
    </location>
</feature>
<evidence type="ECO:0000256" key="4">
    <source>
        <dbReference type="ARBA" id="ARBA00022692"/>
    </source>
</evidence>
<evidence type="ECO:0000256" key="6">
    <source>
        <dbReference type="ARBA" id="ARBA00023136"/>
    </source>
</evidence>
<evidence type="ECO:0000256" key="1">
    <source>
        <dbReference type="ARBA" id="ARBA00004651"/>
    </source>
</evidence>
<dbReference type="PIRSF" id="PIRSF006603">
    <property type="entry name" value="DinF"/>
    <property type="match status" value="1"/>
</dbReference>
<dbReference type="NCBIfam" id="TIGR00797">
    <property type="entry name" value="matE"/>
    <property type="match status" value="1"/>
</dbReference>
<feature type="transmembrane region" description="Helical" evidence="7">
    <location>
        <begin position="133"/>
        <end position="153"/>
    </location>
</feature>
<keyword evidence="3" id="KW-1003">Cell membrane</keyword>
<feature type="transmembrane region" description="Helical" evidence="7">
    <location>
        <begin position="390"/>
        <end position="408"/>
    </location>
</feature>
<evidence type="ECO:0000256" key="2">
    <source>
        <dbReference type="ARBA" id="ARBA00022448"/>
    </source>
</evidence>
<protein>
    <submittedName>
        <fullName evidence="8">MATE family efflux transporter</fullName>
    </submittedName>
</protein>
<feature type="transmembrane region" description="Helical" evidence="7">
    <location>
        <begin position="283"/>
        <end position="305"/>
    </location>
</feature>
<name>A0ABT8KX13_9BACT</name>
<keyword evidence="4 7" id="KW-0812">Transmembrane</keyword>
<dbReference type="InterPro" id="IPR048279">
    <property type="entry name" value="MdtK-like"/>
</dbReference>
<dbReference type="Proteomes" id="UP001172082">
    <property type="component" value="Unassembled WGS sequence"/>
</dbReference>
<feature type="transmembrane region" description="Helical" evidence="7">
    <location>
        <begin position="165"/>
        <end position="184"/>
    </location>
</feature>
<evidence type="ECO:0000256" key="5">
    <source>
        <dbReference type="ARBA" id="ARBA00022989"/>
    </source>
</evidence>
<feature type="transmembrane region" description="Helical" evidence="7">
    <location>
        <begin position="54"/>
        <end position="80"/>
    </location>
</feature>
<keyword evidence="6 7" id="KW-0472">Membrane</keyword>
<dbReference type="Pfam" id="PF01554">
    <property type="entry name" value="MatE"/>
    <property type="match status" value="2"/>
</dbReference>
<organism evidence="8 9">
    <name type="scientific">Splendidivirga corallicola</name>
    <dbReference type="NCBI Taxonomy" id="3051826"/>
    <lineage>
        <taxon>Bacteria</taxon>
        <taxon>Pseudomonadati</taxon>
        <taxon>Bacteroidota</taxon>
        <taxon>Cytophagia</taxon>
        <taxon>Cytophagales</taxon>
        <taxon>Splendidivirgaceae</taxon>
        <taxon>Splendidivirga</taxon>
    </lineage>
</organism>
<dbReference type="PANTHER" id="PTHR43549">
    <property type="entry name" value="MULTIDRUG RESISTANCE PROTEIN YPNP-RELATED"/>
    <property type="match status" value="1"/>
</dbReference>
<gene>
    <name evidence="8" type="ORF">QQ008_25125</name>
</gene>
<keyword evidence="5 7" id="KW-1133">Transmembrane helix</keyword>
<sequence length="469" mass="51234">MANNILKDNTNKALFSMSVPISIGMLSTFLFQVIDTYFVGQLGPEALAALSFSSTIYFLLVGLFMGLSVGVSIIIGKATGSKAHDKVKQTTWVALILCFTLSSLLASMGIIFVEIIFQSLGAENIIIPLIEKYMIPLFAGIPLLATGIMAGGILRATGNVTMPEVMMGIAGIINLIFDYLLIFGKMGFPEMGIQGAAYATVLSWIFVIVGMSILLIKDKLLFFQKSPLSNVLSILQEIYKLGLPTIVTQIIGPFTLMYLTYLLAKQSSLAVAAFGVASRIETLLMIGILGVSTAITPFIAQNLGAKEHLRIDEAIAFGGRASTYMGILVCIILYLFIKPIAGIFSEDEMVIDYTARYFYLVSLSYVFYGLFVITSSIFNGLQLPVNSLKIMVIKSLLFTFPLTLLGSFWGVEGIFIGLSVSNLLAGLYSAIQMRKQFKKVNSNLANISVMNEYKNDLIQAFNFISKPFR</sequence>